<dbReference type="PANTHER" id="PTHR44068:SF11">
    <property type="entry name" value="GERANYL DIPHOSPHATE 2-C-METHYLTRANSFERASE"/>
    <property type="match status" value="1"/>
</dbReference>
<dbReference type="SUPFAM" id="SSF53335">
    <property type="entry name" value="S-adenosyl-L-methionine-dependent methyltransferases"/>
    <property type="match status" value="1"/>
</dbReference>
<dbReference type="InterPro" id="IPR013216">
    <property type="entry name" value="Methyltransf_11"/>
</dbReference>
<evidence type="ECO:0000313" key="3">
    <source>
        <dbReference type="EMBL" id="OGD72347.1"/>
    </source>
</evidence>
<accession>A0A1F5EY95</accession>
<feature type="domain" description="Methyltransferase type 11" evidence="2">
    <location>
        <begin position="59"/>
        <end position="153"/>
    </location>
</feature>
<protein>
    <recommendedName>
        <fullName evidence="2">Methyltransferase type 11 domain-containing protein</fullName>
    </recommendedName>
</protein>
<proteinExistence type="predicted"/>
<dbReference type="AlphaFoldDB" id="A0A1F5EY95"/>
<dbReference type="Proteomes" id="UP000177187">
    <property type="component" value="Unassembled WGS sequence"/>
</dbReference>
<gene>
    <name evidence="3" type="ORF">A2Y64_00565</name>
</gene>
<dbReference type="EMBL" id="MFAF01000125">
    <property type="protein sequence ID" value="OGD72347.1"/>
    <property type="molecule type" value="Genomic_DNA"/>
</dbReference>
<dbReference type="PANTHER" id="PTHR44068">
    <property type="entry name" value="ZGC:194242"/>
    <property type="match status" value="1"/>
</dbReference>
<comment type="caution">
    <text evidence="3">The sequence shown here is derived from an EMBL/GenBank/DDBJ whole genome shotgun (WGS) entry which is preliminary data.</text>
</comment>
<dbReference type="InterPro" id="IPR050447">
    <property type="entry name" value="Erg6_SMT_methyltransf"/>
</dbReference>
<keyword evidence="1" id="KW-0808">Transferase</keyword>
<name>A0A1F5EY95_9BACT</name>
<evidence type="ECO:0000256" key="1">
    <source>
        <dbReference type="ARBA" id="ARBA00022679"/>
    </source>
</evidence>
<dbReference type="STRING" id="1817816.A2Y64_00565"/>
<dbReference type="Gene3D" id="3.40.50.150">
    <property type="entry name" value="Vaccinia Virus protein VP39"/>
    <property type="match status" value="1"/>
</dbReference>
<sequence>MKQPPNHDKTKEFYVREGPPDGALGRLAHGRGLGLRRAVLGLEGLRDGMLGGIAGKTLLELGAGYGEELIGFTLRGARAVGVDFAFTRLSQIPRKAEEAGIGVAAVAGDCHRLPFPDRSFDIVYGSAILAHLDRERALAEVQRVLVTGGRLVLIEPLDRHPLLKLYRRSLKNREDVVSYLDYAELDADRLGGGYDLRPAGLTSAALLPLAAAGVDGAFWRGTARLLNRLDALLFTKSLWARRHAWVCLARYRGKP</sequence>
<evidence type="ECO:0000259" key="2">
    <source>
        <dbReference type="Pfam" id="PF08241"/>
    </source>
</evidence>
<dbReference type="CDD" id="cd02440">
    <property type="entry name" value="AdoMet_MTases"/>
    <property type="match status" value="1"/>
</dbReference>
<dbReference type="InterPro" id="IPR029063">
    <property type="entry name" value="SAM-dependent_MTases_sf"/>
</dbReference>
<dbReference type="Pfam" id="PF08241">
    <property type="entry name" value="Methyltransf_11"/>
    <property type="match status" value="1"/>
</dbReference>
<reference evidence="3 4" key="1">
    <citation type="journal article" date="2016" name="Nat. Commun.">
        <title>Thousands of microbial genomes shed light on interconnected biogeochemical processes in an aquifer system.</title>
        <authorList>
            <person name="Anantharaman K."/>
            <person name="Brown C.T."/>
            <person name="Hug L.A."/>
            <person name="Sharon I."/>
            <person name="Castelle C.J."/>
            <person name="Probst A.J."/>
            <person name="Thomas B.C."/>
            <person name="Singh A."/>
            <person name="Wilkins M.J."/>
            <person name="Karaoz U."/>
            <person name="Brodie E.L."/>
            <person name="Williams K.H."/>
            <person name="Hubbard S.S."/>
            <person name="Banfield J.F."/>
        </authorList>
    </citation>
    <scope>NUCLEOTIDE SEQUENCE [LARGE SCALE GENOMIC DNA]</scope>
</reference>
<organism evidence="3 4">
    <name type="scientific">Candidatus Coatesbacteria bacterium RBG_13_66_14</name>
    <dbReference type="NCBI Taxonomy" id="1817816"/>
    <lineage>
        <taxon>Bacteria</taxon>
        <taxon>Candidatus Coatesiibacteriota</taxon>
    </lineage>
</organism>
<evidence type="ECO:0000313" key="4">
    <source>
        <dbReference type="Proteomes" id="UP000177187"/>
    </source>
</evidence>
<dbReference type="GO" id="GO:0008757">
    <property type="term" value="F:S-adenosylmethionine-dependent methyltransferase activity"/>
    <property type="evidence" value="ECO:0007669"/>
    <property type="project" value="InterPro"/>
</dbReference>